<dbReference type="Gene3D" id="3.20.190.20">
    <property type="match status" value="1"/>
</dbReference>
<dbReference type="InterPro" id="IPR036034">
    <property type="entry name" value="PDZ_sf"/>
</dbReference>
<dbReference type="Pfam" id="PF17815">
    <property type="entry name" value="PDZ_3"/>
    <property type="match status" value="1"/>
</dbReference>
<dbReference type="Pfam" id="PF13365">
    <property type="entry name" value="Trypsin_2"/>
    <property type="match status" value="1"/>
</dbReference>
<dbReference type="InterPro" id="IPR041517">
    <property type="entry name" value="DEGP_PDZ"/>
</dbReference>
<feature type="region of interest" description="Disordered" evidence="5">
    <location>
        <begin position="1"/>
        <end position="26"/>
    </location>
</feature>
<dbReference type="PANTHER" id="PTHR45980">
    <property type="match status" value="1"/>
</dbReference>
<sequence>MSDSSDTNDEEEKTLPPTSTPSVTVDPKTLPLKAVVKIFVTKVPVKYGSPWHKGHQSKSSGTGFCFESRKGQKVILTNAHVVHEHTVIRVRRPGSTTKFVAQMICIGREVDLAVLTVDESLFWKDVSCLELASSLPELNDNVTAVGYPTGGDGISITRGVVSRICLNSYVVGGQKLVTVQIDAAINPGNSGGPVFSSSTQKVVGVAQSIIASSQNIGYIISVPVVELFLNEFEKDCKFGGCSSLEIMVQSLESPTLREELKIPVDFEGGIRVRKVSPLSCLLNIIEPDDVLVSLFGQSIANDSTVPLSEQRSDERLSYLMLISMCSVGTLCNLVVLRDGKQLELECVLKTPRHLVPILHEVDCSPRYFIVGGLVFIPLSRPWLRESYHRKQPSCWIAQNLANYLETSNQEIVILSKVLSADVNFGFQAFRHAIVREFNGNTITNLNHLVEMVRSCTGKFISFTLLFSTRLTLNREECAVTEETILQQHSIDKPSLLENVRLEI</sequence>
<comment type="similarity">
    <text evidence="1">Belongs to the peptidase S1C family.</text>
</comment>
<evidence type="ECO:0000256" key="2">
    <source>
        <dbReference type="ARBA" id="ARBA00022670"/>
    </source>
</evidence>
<keyword evidence="3" id="KW-0378">Hydrolase</keyword>
<feature type="compositionally biased region" description="Acidic residues" evidence="5">
    <location>
        <begin position="1"/>
        <end position="12"/>
    </location>
</feature>
<dbReference type="AlphaFoldDB" id="A0A6A7G2W8"/>
<name>A0A6A7G2W8_9CRUS</name>
<proteinExistence type="evidence at transcript level"/>
<dbReference type="InterPro" id="IPR001940">
    <property type="entry name" value="Peptidase_S1C"/>
</dbReference>
<evidence type="ECO:0000256" key="3">
    <source>
        <dbReference type="ARBA" id="ARBA00022801"/>
    </source>
</evidence>
<dbReference type="Gene3D" id="2.40.10.10">
    <property type="entry name" value="Trypsin-like serine proteases"/>
    <property type="match status" value="2"/>
</dbReference>
<dbReference type="GO" id="GO:0006508">
    <property type="term" value="P:proteolysis"/>
    <property type="evidence" value="ECO:0007669"/>
    <property type="project" value="UniProtKB-KW"/>
</dbReference>
<dbReference type="InterPro" id="IPR043504">
    <property type="entry name" value="Peptidase_S1_PA_chymotrypsin"/>
</dbReference>
<protein>
    <submittedName>
        <fullName evidence="7">HrtA/DegP protease</fullName>
    </submittedName>
</protein>
<reference evidence="7" key="1">
    <citation type="submission" date="2017-11" db="EMBL/GenBank/DDBJ databases">
        <title>The sensing device of the deep-sea amphipod.</title>
        <authorList>
            <person name="Kobayashi H."/>
            <person name="Nagahama T."/>
            <person name="Arai W."/>
            <person name="Sasagawa Y."/>
            <person name="Umeda M."/>
            <person name="Hayashi T."/>
            <person name="Nikaido I."/>
            <person name="Watanabe H."/>
            <person name="Oguri K."/>
            <person name="Kitazato H."/>
            <person name="Fujioka K."/>
            <person name="Kido Y."/>
            <person name="Takami H."/>
        </authorList>
    </citation>
    <scope>NUCLEOTIDE SEQUENCE</scope>
    <source>
        <tissue evidence="7">Whole body</tissue>
    </source>
</reference>
<dbReference type="SUPFAM" id="SSF50494">
    <property type="entry name" value="Trypsin-like serine proteases"/>
    <property type="match status" value="1"/>
</dbReference>
<dbReference type="InterPro" id="IPR009003">
    <property type="entry name" value="Peptidase_S1_PA"/>
</dbReference>
<evidence type="ECO:0000259" key="6">
    <source>
        <dbReference type="Pfam" id="PF17815"/>
    </source>
</evidence>
<feature type="domain" description="Protease Do-like PDZ" evidence="6">
    <location>
        <begin position="359"/>
        <end position="492"/>
    </location>
</feature>
<dbReference type="GO" id="GO:0004252">
    <property type="term" value="F:serine-type endopeptidase activity"/>
    <property type="evidence" value="ECO:0007669"/>
    <property type="project" value="InterPro"/>
</dbReference>
<evidence type="ECO:0000256" key="1">
    <source>
        <dbReference type="ARBA" id="ARBA00010541"/>
    </source>
</evidence>
<accession>A0A6A7G2W8</accession>
<evidence type="ECO:0000313" key="7">
    <source>
        <dbReference type="EMBL" id="LAC25091.1"/>
    </source>
</evidence>
<dbReference type="PRINTS" id="PR00834">
    <property type="entry name" value="PROTEASES2C"/>
</dbReference>
<feature type="compositionally biased region" description="Low complexity" evidence="5">
    <location>
        <begin position="15"/>
        <end position="26"/>
    </location>
</feature>
<keyword evidence="4" id="KW-0720">Serine protease</keyword>
<evidence type="ECO:0000256" key="5">
    <source>
        <dbReference type="SAM" id="MobiDB-lite"/>
    </source>
</evidence>
<keyword evidence="2 7" id="KW-0645">Protease</keyword>
<organism evidence="7">
    <name type="scientific">Hirondellea gigas</name>
    <dbReference type="NCBI Taxonomy" id="1518452"/>
    <lineage>
        <taxon>Eukaryota</taxon>
        <taxon>Metazoa</taxon>
        <taxon>Ecdysozoa</taxon>
        <taxon>Arthropoda</taxon>
        <taxon>Crustacea</taxon>
        <taxon>Multicrustacea</taxon>
        <taxon>Malacostraca</taxon>
        <taxon>Eumalacostraca</taxon>
        <taxon>Peracarida</taxon>
        <taxon>Amphipoda</taxon>
        <taxon>Amphilochidea</taxon>
        <taxon>Lysianassida</taxon>
        <taxon>Lysianassidira</taxon>
        <taxon>Lysianassoidea</taxon>
        <taxon>Lysianassidae</taxon>
        <taxon>Hirondellea</taxon>
    </lineage>
</organism>
<dbReference type="Gene3D" id="2.30.42.10">
    <property type="match status" value="1"/>
</dbReference>
<dbReference type="EMBL" id="IACT01005948">
    <property type="protein sequence ID" value="LAC25091.1"/>
    <property type="molecule type" value="mRNA"/>
</dbReference>
<dbReference type="InterPro" id="IPR046449">
    <property type="entry name" value="DEGP_PDZ_sf"/>
</dbReference>
<dbReference type="PANTHER" id="PTHR45980:SF18">
    <property type="entry name" value="PROTEASE DO-LIKE 9"/>
    <property type="match status" value="1"/>
</dbReference>
<evidence type="ECO:0000256" key="4">
    <source>
        <dbReference type="ARBA" id="ARBA00022825"/>
    </source>
</evidence>